<keyword evidence="2" id="KW-1133">Transmembrane helix</keyword>
<feature type="transmembrane region" description="Helical" evidence="2">
    <location>
        <begin position="522"/>
        <end position="543"/>
    </location>
</feature>
<feature type="domain" description="Protein kinase" evidence="3">
    <location>
        <begin position="120"/>
        <end position="450"/>
    </location>
</feature>
<evidence type="ECO:0000313" key="4">
    <source>
        <dbReference type="EMBL" id="NYI10391.1"/>
    </source>
</evidence>
<gene>
    <name evidence="4" type="ORF">BKA05_001906</name>
</gene>
<keyword evidence="4" id="KW-0418">Kinase</keyword>
<dbReference type="InterPro" id="IPR011009">
    <property type="entry name" value="Kinase-like_dom_sf"/>
</dbReference>
<dbReference type="GO" id="GO:0004672">
    <property type="term" value="F:protein kinase activity"/>
    <property type="evidence" value="ECO:0007669"/>
    <property type="project" value="InterPro"/>
</dbReference>
<organism evidence="4 5">
    <name type="scientific">Nocardioides marinus</name>
    <dbReference type="NCBI Taxonomy" id="374514"/>
    <lineage>
        <taxon>Bacteria</taxon>
        <taxon>Bacillati</taxon>
        <taxon>Actinomycetota</taxon>
        <taxon>Actinomycetes</taxon>
        <taxon>Propionibacteriales</taxon>
        <taxon>Nocardioidaceae</taxon>
        <taxon>Nocardioides</taxon>
    </lineage>
</organism>
<dbReference type="InterPro" id="IPR004147">
    <property type="entry name" value="ABC1_dom"/>
</dbReference>
<dbReference type="EMBL" id="JACBZI010000001">
    <property type="protein sequence ID" value="NYI10391.1"/>
    <property type="molecule type" value="Genomic_DNA"/>
</dbReference>
<dbReference type="PANTHER" id="PTHR10566">
    <property type="entry name" value="CHAPERONE-ACTIVITY OF BC1 COMPLEX CABC1 -RELATED"/>
    <property type="match status" value="1"/>
</dbReference>
<keyword evidence="2" id="KW-0472">Membrane</keyword>
<dbReference type="CDD" id="cd05121">
    <property type="entry name" value="ABC1_ADCK3-like"/>
    <property type="match status" value="1"/>
</dbReference>
<dbReference type="RefSeq" id="WP_179531238.1">
    <property type="nucleotide sequence ID" value="NZ_BAAAPP010000003.1"/>
</dbReference>
<dbReference type="Proteomes" id="UP000537326">
    <property type="component" value="Unassembled WGS sequence"/>
</dbReference>
<keyword evidence="5" id="KW-1185">Reference proteome</keyword>
<dbReference type="InterPro" id="IPR000719">
    <property type="entry name" value="Prot_kinase_dom"/>
</dbReference>
<evidence type="ECO:0000256" key="1">
    <source>
        <dbReference type="ARBA" id="ARBA00009670"/>
    </source>
</evidence>
<comment type="caution">
    <text evidence="4">The sequence shown here is derived from an EMBL/GenBank/DDBJ whole genome shotgun (WGS) entry which is preliminary data.</text>
</comment>
<accession>A0A7Z0C4S4</accession>
<dbReference type="PANTHER" id="PTHR10566:SF113">
    <property type="entry name" value="PROTEIN ACTIVITY OF BC1 COMPLEX KINASE 7, CHLOROPLASTIC"/>
    <property type="match status" value="1"/>
</dbReference>
<comment type="similarity">
    <text evidence="1">Belongs to the protein kinase superfamily. ADCK protein kinase family.</text>
</comment>
<dbReference type="SUPFAM" id="SSF56112">
    <property type="entry name" value="Protein kinase-like (PK-like)"/>
    <property type="match status" value="1"/>
</dbReference>
<dbReference type="GO" id="GO:0005524">
    <property type="term" value="F:ATP binding"/>
    <property type="evidence" value="ECO:0007669"/>
    <property type="project" value="InterPro"/>
</dbReference>
<name>A0A7Z0C4S4_9ACTN</name>
<evidence type="ECO:0000259" key="3">
    <source>
        <dbReference type="PROSITE" id="PS50011"/>
    </source>
</evidence>
<evidence type="ECO:0000313" key="5">
    <source>
        <dbReference type="Proteomes" id="UP000537326"/>
    </source>
</evidence>
<dbReference type="Pfam" id="PF03109">
    <property type="entry name" value="ABC1"/>
    <property type="match status" value="1"/>
</dbReference>
<sequence length="559" mass="61113">MSLSLSPAHLTRYRQIAGLLVRHGRGDLVRSSGLSEVLEDEPASERVEADAERLAADLEAMGPTFVKLGQLMSSRVDLISPAYVEALSRLQDDVEPFEFEQVEDIVGSELQVRLRSVYAEFDPVPMAAASLGQVHRARLRDGREVVVKVQRPGVRERIRDDMEVLADLAALLDRHTDAGRRFGFADLLEEFRKVLVDELDYRREADNLTRMRELVAGRARIVVPEPVPDLTTSRVLTMEYVEGRKVTSLGPLGRMELDGAPLADELFAAYVDQVLDQGVFHADPHPGNVLLTPDGRLVLLDIGMIARIAPSVRDRLVKLLLALADARPEEVTRVAISLGQRLPDFDEHALGRAVAELVGRAADASLGELEIGSLVLQLTVRAGEAGLRMEPELALLGKALLNLDQVATTLDPTFEPREALQRHVTRIMQSSVRTTPAAMMATLLETKEFVEELPGRVNRAFDALGRGHFELRVDAIDEDEFLRGLHKLANVLAAAVILASMILAAAILAASSDDEGSLTSQMALAVFVLAVLGSVGMLVRIALQTRRANLGRRRGPGPS</sequence>
<proteinExistence type="inferred from homology"/>
<keyword evidence="4" id="KW-0830">Ubiquinone</keyword>
<dbReference type="InterPro" id="IPR050154">
    <property type="entry name" value="UbiB_kinase"/>
</dbReference>
<reference evidence="4 5" key="1">
    <citation type="submission" date="2020-07" db="EMBL/GenBank/DDBJ databases">
        <title>Sequencing the genomes of 1000 actinobacteria strains.</title>
        <authorList>
            <person name="Klenk H.-P."/>
        </authorList>
    </citation>
    <scope>NUCLEOTIDE SEQUENCE [LARGE SCALE GENOMIC DNA]</scope>
    <source>
        <strain evidence="4 5">DSM 18248</strain>
    </source>
</reference>
<feature type="transmembrane region" description="Helical" evidence="2">
    <location>
        <begin position="488"/>
        <end position="510"/>
    </location>
</feature>
<protein>
    <submittedName>
        <fullName evidence="4">Putative unusual protein kinase regulating ubiquinone biosynthesis (AarF/ABC1/UbiB family)</fullName>
    </submittedName>
</protein>
<dbReference type="Gene3D" id="1.10.510.10">
    <property type="entry name" value="Transferase(Phosphotransferase) domain 1"/>
    <property type="match status" value="1"/>
</dbReference>
<dbReference type="PROSITE" id="PS50011">
    <property type="entry name" value="PROTEIN_KINASE_DOM"/>
    <property type="match status" value="1"/>
</dbReference>
<keyword evidence="2" id="KW-0812">Transmembrane</keyword>
<dbReference type="AlphaFoldDB" id="A0A7Z0C4S4"/>
<keyword evidence="4" id="KW-0808">Transferase</keyword>
<evidence type="ECO:0000256" key="2">
    <source>
        <dbReference type="SAM" id="Phobius"/>
    </source>
</evidence>